<feature type="transmembrane region" description="Helical" evidence="6">
    <location>
        <begin position="315"/>
        <end position="335"/>
    </location>
</feature>
<dbReference type="OrthoDB" id="7531894at2759"/>
<dbReference type="InterPro" id="IPR036259">
    <property type="entry name" value="MFS_trans_sf"/>
</dbReference>
<dbReference type="InterPro" id="IPR020846">
    <property type="entry name" value="MFS_dom"/>
</dbReference>
<dbReference type="EMBL" id="KK113859">
    <property type="protein sequence ID" value="KFM61228.1"/>
    <property type="molecule type" value="Genomic_DNA"/>
</dbReference>
<comment type="subcellular location">
    <subcellularLocation>
        <location evidence="1">Membrane</location>
        <topology evidence="1">Multi-pass membrane protein</topology>
    </subcellularLocation>
</comment>
<dbReference type="GO" id="GO:0016020">
    <property type="term" value="C:membrane"/>
    <property type="evidence" value="ECO:0007669"/>
    <property type="project" value="UniProtKB-SubCell"/>
</dbReference>
<feature type="non-terminal residue" evidence="8">
    <location>
        <position position="495"/>
    </location>
</feature>
<proteinExistence type="inferred from homology"/>
<dbReference type="PANTHER" id="PTHR16172:SF30">
    <property type="entry name" value="SUGAR BABY, ISOFORM C"/>
    <property type="match status" value="1"/>
</dbReference>
<organism evidence="8 9">
    <name type="scientific">Stegodyphus mimosarum</name>
    <name type="common">African social velvet spider</name>
    <dbReference type="NCBI Taxonomy" id="407821"/>
    <lineage>
        <taxon>Eukaryota</taxon>
        <taxon>Metazoa</taxon>
        <taxon>Ecdysozoa</taxon>
        <taxon>Arthropoda</taxon>
        <taxon>Chelicerata</taxon>
        <taxon>Arachnida</taxon>
        <taxon>Araneae</taxon>
        <taxon>Araneomorphae</taxon>
        <taxon>Entelegynae</taxon>
        <taxon>Eresoidea</taxon>
        <taxon>Eresidae</taxon>
        <taxon>Stegodyphus</taxon>
    </lineage>
</organism>
<dbReference type="PROSITE" id="PS50850">
    <property type="entry name" value="MFS"/>
    <property type="match status" value="1"/>
</dbReference>
<evidence type="ECO:0000313" key="9">
    <source>
        <dbReference type="Proteomes" id="UP000054359"/>
    </source>
</evidence>
<evidence type="ECO:0000313" key="8">
    <source>
        <dbReference type="EMBL" id="KFM61228.1"/>
    </source>
</evidence>
<dbReference type="InterPro" id="IPR024989">
    <property type="entry name" value="MFS_assoc_dom"/>
</dbReference>
<evidence type="ECO:0000256" key="4">
    <source>
        <dbReference type="ARBA" id="ARBA00022989"/>
    </source>
</evidence>
<dbReference type="InterPro" id="IPR051717">
    <property type="entry name" value="MFS_MFSD6"/>
</dbReference>
<dbReference type="PANTHER" id="PTHR16172">
    <property type="entry name" value="MAJOR FACILITATOR SUPERFAMILY DOMAIN-CONTAINING PROTEIN 6-LIKE"/>
    <property type="match status" value="1"/>
</dbReference>
<feature type="transmembrane region" description="Helical" evidence="6">
    <location>
        <begin position="410"/>
        <end position="428"/>
    </location>
</feature>
<feature type="transmembrane region" description="Helical" evidence="6">
    <location>
        <begin position="273"/>
        <end position="294"/>
    </location>
</feature>
<keyword evidence="3 6" id="KW-0812">Transmembrane</keyword>
<feature type="transmembrane region" description="Helical" evidence="6">
    <location>
        <begin position="347"/>
        <end position="372"/>
    </location>
</feature>
<reference evidence="8 9" key="1">
    <citation type="submission" date="2013-11" db="EMBL/GenBank/DDBJ databases">
        <title>Genome sequencing of Stegodyphus mimosarum.</title>
        <authorList>
            <person name="Bechsgaard J."/>
        </authorList>
    </citation>
    <scope>NUCLEOTIDE SEQUENCE [LARGE SCALE GENOMIC DNA]</scope>
</reference>
<keyword evidence="5 6" id="KW-0472">Membrane</keyword>
<dbReference type="Proteomes" id="UP000054359">
    <property type="component" value="Unassembled WGS sequence"/>
</dbReference>
<feature type="transmembrane region" description="Helical" evidence="6">
    <location>
        <begin position="473"/>
        <end position="493"/>
    </location>
</feature>
<evidence type="ECO:0000259" key="7">
    <source>
        <dbReference type="PROSITE" id="PS50850"/>
    </source>
</evidence>
<dbReference type="GO" id="GO:0022857">
    <property type="term" value="F:transmembrane transporter activity"/>
    <property type="evidence" value="ECO:0007669"/>
    <property type="project" value="InterPro"/>
</dbReference>
<protein>
    <submittedName>
        <fullName evidence="8">Major facilitator superfamily domain-containing protein 6</fullName>
    </submittedName>
</protein>
<feature type="transmembrane region" description="Helical" evidence="6">
    <location>
        <begin position="379"/>
        <end position="398"/>
    </location>
</feature>
<dbReference type="OMA" id="KMWGSIG"/>
<dbReference type="Pfam" id="PF12832">
    <property type="entry name" value="MFS_1_like"/>
    <property type="match status" value="1"/>
</dbReference>
<feature type="transmembrane region" description="Helical" evidence="6">
    <location>
        <begin position="15"/>
        <end position="40"/>
    </location>
</feature>
<comment type="similarity">
    <text evidence="2">Belongs to the major facilitator superfamily. MFSD6 family.</text>
</comment>
<dbReference type="STRING" id="407821.A0A087T7Y9"/>
<feature type="transmembrane region" description="Helical" evidence="6">
    <location>
        <begin position="52"/>
        <end position="74"/>
    </location>
</feature>
<accession>A0A087T7Y9</accession>
<keyword evidence="9" id="KW-1185">Reference proteome</keyword>
<sequence>MGGTVPFMQVVAKALGISATAVGIIYTIIPFCVFFAKPLFGYLADYFQNLKIIIIILIVITAGAFMSVLSIPAINTLSGDEQSVQAYCSSLEDKLFIVTSDYNASCLTELEANVTCDIKYYGCDETDVLIKTLSGTLDFSQPLKYVNGTMFQIPFWLNNNSDLSCECISNKNVSINCSPKMRKCLLIENAESSIYRTYQFWVYMLLAIISGTGSATVWTLSDAACCEVLGEDTKIFGRQRLWATISWGSVTLLSGYLNDLATAHSNHSDYSPGFYIMLVLVSVDLIILMNVRVAKSSVSMNICKDVGQIFASFKTVVFAIGVFIAGALSGLIWSYEFWYLEDLGAQQTLLGLAVAVQCLLAEVPFFFFAGWFIEKLGHFYCLSVTFLAFTLRFGLYSALKNPLFVLPIELSHGFTFALFYASMTGYASDNAPSGTEATMLGILGGIYEGLGIASGSLLGGIGFDKLGGRTTFFSASVISLICTPSFAISHFIMKR</sequence>
<gene>
    <name evidence="8" type="ORF">X975_08772</name>
</gene>
<dbReference type="Gene3D" id="1.20.1250.20">
    <property type="entry name" value="MFS general substrate transporter like domains"/>
    <property type="match status" value="2"/>
</dbReference>
<feature type="transmembrane region" description="Helical" evidence="6">
    <location>
        <begin position="440"/>
        <end position="461"/>
    </location>
</feature>
<evidence type="ECO:0000256" key="5">
    <source>
        <dbReference type="ARBA" id="ARBA00023136"/>
    </source>
</evidence>
<evidence type="ECO:0000256" key="3">
    <source>
        <dbReference type="ARBA" id="ARBA00022692"/>
    </source>
</evidence>
<evidence type="ECO:0000256" key="2">
    <source>
        <dbReference type="ARBA" id="ARBA00005241"/>
    </source>
</evidence>
<name>A0A087T7Y9_STEMI</name>
<feature type="transmembrane region" description="Helical" evidence="6">
    <location>
        <begin position="200"/>
        <end position="220"/>
    </location>
</feature>
<evidence type="ECO:0000256" key="1">
    <source>
        <dbReference type="ARBA" id="ARBA00004141"/>
    </source>
</evidence>
<feature type="domain" description="Major facilitator superfamily (MFS) profile" evidence="7">
    <location>
        <begin position="314"/>
        <end position="495"/>
    </location>
</feature>
<dbReference type="AlphaFoldDB" id="A0A087T7Y9"/>
<dbReference type="SUPFAM" id="SSF103473">
    <property type="entry name" value="MFS general substrate transporter"/>
    <property type="match status" value="1"/>
</dbReference>
<evidence type="ECO:0000256" key="6">
    <source>
        <dbReference type="SAM" id="Phobius"/>
    </source>
</evidence>
<keyword evidence="4 6" id="KW-1133">Transmembrane helix</keyword>